<dbReference type="GO" id="GO:0004674">
    <property type="term" value="F:protein serine/threonine kinase activity"/>
    <property type="evidence" value="ECO:0007669"/>
    <property type="project" value="UniProtKB-KW"/>
</dbReference>
<dbReference type="GO" id="GO:0005524">
    <property type="term" value="F:ATP binding"/>
    <property type="evidence" value="ECO:0007669"/>
    <property type="project" value="UniProtKB-UniRule"/>
</dbReference>
<feature type="chain" id="PRO_5035939653" description="Receptor-like serine/threonine-protein kinase" evidence="19">
    <location>
        <begin position="19"/>
        <end position="762"/>
    </location>
</feature>
<accession>A0A8T0Q0T8</accession>
<dbReference type="Gene3D" id="1.10.510.10">
    <property type="entry name" value="Transferase(Phosphotransferase) domain 1"/>
    <property type="match status" value="1"/>
</dbReference>
<dbReference type="PANTHER" id="PTHR47974">
    <property type="entry name" value="OS07G0415500 PROTEIN"/>
    <property type="match status" value="1"/>
</dbReference>
<keyword evidence="2 17" id="KW-0723">Serine/threonine-protein kinase</keyword>
<evidence type="ECO:0000256" key="8">
    <source>
        <dbReference type="ARBA" id="ARBA00022777"/>
    </source>
</evidence>
<keyword evidence="6 19" id="KW-0732">Signal</keyword>
<feature type="domain" description="Bulb-type lectin" evidence="21">
    <location>
        <begin position="27"/>
        <end position="151"/>
    </location>
</feature>
<keyword evidence="5" id="KW-0812">Transmembrane</keyword>
<evidence type="ECO:0000313" key="24">
    <source>
        <dbReference type="Proteomes" id="UP000823388"/>
    </source>
</evidence>
<dbReference type="GO" id="GO:0048544">
    <property type="term" value="P:recognition of pollen"/>
    <property type="evidence" value="ECO:0007669"/>
    <property type="project" value="InterPro"/>
</dbReference>
<dbReference type="PROSITE" id="PS50011">
    <property type="entry name" value="PROTEIN_KINASE_DOM"/>
    <property type="match status" value="1"/>
</dbReference>
<dbReference type="SUPFAM" id="SSF51110">
    <property type="entry name" value="alpha-D-mannose-specific plant lectins"/>
    <property type="match status" value="1"/>
</dbReference>
<dbReference type="FunFam" id="1.10.510.10:FF:000227">
    <property type="entry name" value="Serine/threonine-protein kinase"/>
    <property type="match status" value="1"/>
</dbReference>
<comment type="catalytic activity">
    <reaction evidence="16 17">
        <text>L-seryl-[protein] + ATP = O-phospho-L-seryl-[protein] + ADP + H(+)</text>
        <dbReference type="Rhea" id="RHEA:17989"/>
        <dbReference type="Rhea" id="RHEA-COMP:9863"/>
        <dbReference type="Rhea" id="RHEA-COMP:11604"/>
        <dbReference type="ChEBI" id="CHEBI:15378"/>
        <dbReference type="ChEBI" id="CHEBI:29999"/>
        <dbReference type="ChEBI" id="CHEBI:30616"/>
        <dbReference type="ChEBI" id="CHEBI:83421"/>
        <dbReference type="ChEBI" id="CHEBI:456216"/>
        <dbReference type="EC" id="2.7.11.1"/>
    </reaction>
</comment>
<dbReference type="GO" id="GO:0016020">
    <property type="term" value="C:membrane"/>
    <property type="evidence" value="ECO:0007669"/>
    <property type="project" value="UniProtKB-SubCell"/>
</dbReference>
<evidence type="ECO:0000256" key="12">
    <source>
        <dbReference type="ARBA" id="ARBA00023157"/>
    </source>
</evidence>
<gene>
    <name evidence="23" type="ORF">PVAP13_7NG170317</name>
</gene>
<dbReference type="InterPro" id="IPR008271">
    <property type="entry name" value="Ser/Thr_kinase_AS"/>
</dbReference>
<dbReference type="InterPro" id="IPR024171">
    <property type="entry name" value="SRK-like_kinase"/>
</dbReference>
<comment type="caution">
    <text evidence="23">The sequence shown here is derived from an EMBL/GenBank/DDBJ whole genome shotgun (WGS) entry which is preliminary data.</text>
</comment>
<feature type="binding site" evidence="18">
    <location>
        <position position="496"/>
    </location>
    <ligand>
        <name>ATP</name>
        <dbReference type="ChEBI" id="CHEBI:30616"/>
    </ligand>
</feature>
<dbReference type="InterPro" id="IPR011009">
    <property type="entry name" value="Kinase-like_dom_sf"/>
</dbReference>
<dbReference type="PROSITE" id="PS50927">
    <property type="entry name" value="BULB_LECTIN"/>
    <property type="match status" value="1"/>
</dbReference>
<organism evidence="23 24">
    <name type="scientific">Panicum virgatum</name>
    <name type="common">Blackwell switchgrass</name>
    <dbReference type="NCBI Taxonomy" id="38727"/>
    <lineage>
        <taxon>Eukaryota</taxon>
        <taxon>Viridiplantae</taxon>
        <taxon>Streptophyta</taxon>
        <taxon>Embryophyta</taxon>
        <taxon>Tracheophyta</taxon>
        <taxon>Spermatophyta</taxon>
        <taxon>Magnoliopsida</taxon>
        <taxon>Liliopsida</taxon>
        <taxon>Poales</taxon>
        <taxon>Poaceae</taxon>
        <taxon>PACMAD clade</taxon>
        <taxon>Panicoideae</taxon>
        <taxon>Panicodae</taxon>
        <taxon>Paniceae</taxon>
        <taxon>Panicinae</taxon>
        <taxon>Panicum</taxon>
        <taxon>Panicum sect. Hiantes</taxon>
    </lineage>
</organism>
<evidence type="ECO:0000313" key="23">
    <source>
        <dbReference type="EMBL" id="KAG2566192.1"/>
    </source>
</evidence>
<dbReference type="SMART" id="SM00108">
    <property type="entry name" value="B_lectin"/>
    <property type="match status" value="1"/>
</dbReference>
<evidence type="ECO:0000256" key="3">
    <source>
        <dbReference type="ARBA" id="ARBA00022536"/>
    </source>
</evidence>
<evidence type="ECO:0000256" key="13">
    <source>
        <dbReference type="ARBA" id="ARBA00023170"/>
    </source>
</evidence>
<keyword evidence="4 17" id="KW-0808">Transferase</keyword>
<evidence type="ECO:0000259" key="20">
    <source>
        <dbReference type="PROSITE" id="PS50011"/>
    </source>
</evidence>
<dbReference type="CDD" id="cd00028">
    <property type="entry name" value="B_lectin"/>
    <property type="match status" value="1"/>
</dbReference>
<keyword evidence="10" id="KW-1133">Transmembrane helix</keyword>
<dbReference type="InterPro" id="IPR000858">
    <property type="entry name" value="S_locus_glycoprot_dom"/>
</dbReference>
<evidence type="ECO:0000256" key="5">
    <source>
        <dbReference type="ARBA" id="ARBA00022692"/>
    </source>
</evidence>
<dbReference type="PIRSF" id="PIRSF000641">
    <property type="entry name" value="SRK"/>
    <property type="match status" value="1"/>
</dbReference>
<sequence length="762" mass="84144">MRPLLLAVVLCWILLSQQHTPSYSITTDTLSRGRPFTSDERLVFGNGKFALGFFQTGTSNLPKWYLGIWFNKVPKRTPVWTANRDHPISGPASLELIIASDGNLVVLAQGTIIWSTKANITANDTSVAVLLNSGNLVLRSSSNSSHTFWESFDYPTDTVLPGAKVGRNKVTGLNRRLVSRKNSIDQGSGIYSTEMGLDGIGRTSWNSSIVYFSTGAWNGRFFSSLPVMSAGSSASNYMFVNNSQEVYFSYNMVNENLIMLNTLDVNGQRKLSVWAGQDWINISNEPKNQCDVYAVCGPFTVCTSDVDPFCNCMKGFSDRTGGCIRNTPLNCGGGRGNKTGMTDKFYSMPGIRLPQNGTVIPSVSSANQCAQVCLSNCSCTAYSYGKDGCSIWHQELLNVATDDNGEMLYLRLAAQELQNSIATLSGFIFLVVIWRRRNKKWSIHKMDSDQGGVGIIAFRYVDLQYATKKFSEKLGTGGFGSVFKGWLSDSVAIAVKRLDGVQQGEKQFRAEVNSIGIIQHINVVRLIGFCCEGDKRLLVYEHMPNGSLDSHLFQSHGAILDWNVRYQIALGVARGLGYLHHGCRDCIIHCDIKPQNILLDTSFVPKIADFGMAKFLGRDFSHVVTTMRGTFGYLAPEWISGTAITPKVDVYSYGMVLLEIISGKRNSPKHSWSDDRVDYYPVQVAHKLVHGDISSLVDANLHGDVNMEEVERVCKVACWCIQDSEFDRPTMAEVMPPVPRLLHAIAGGSDSISMAFYSDCDL</sequence>
<dbReference type="Proteomes" id="UP000823388">
    <property type="component" value="Chromosome 7N"/>
</dbReference>
<evidence type="ECO:0000256" key="7">
    <source>
        <dbReference type="ARBA" id="ARBA00022741"/>
    </source>
</evidence>
<evidence type="ECO:0000256" key="14">
    <source>
        <dbReference type="ARBA" id="ARBA00023180"/>
    </source>
</evidence>
<evidence type="ECO:0000256" key="17">
    <source>
        <dbReference type="PIRNR" id="PIRNR000641"/>
    </source>
</evidence>
<feature type="domain" description="Apple" evidence="22">
    <location>
        <begin position="331"/>
        <end position="413"/>
    </location>
</feature>
<dbReference type="InterPro" id="IPR036426">
    <property type="entry name" value="Bulb-type_lectin_dom_sf"/>
</dbReference>
<keyword evidence="3" id="KW-0245">EGF-like domain</keyword>
<dbReference type="Pfam" id="PF08276">
    <property type="entry name" value="PAN_2"/>
    <property type="match status" value="1"/>
</dbReference>
<evidence type="ECO:0000256" key="4">
    <source>
        <dbReference type="ARBA" id="ARBA00022679"/>
    </source>
</evidence>
<keyword evidence="8 17" id="KW-0418">Kinase</keyword>
<evidence type="ECO:0000256" key="2">
    <source>
        <dbReference type="ARBA" id="ARBA00022527"/>
    </source>
</evidence>
<evidence type="ECO:0000256" key="19">
    <source>
        <dbReference type="SAM" id="SignalP"/>
    </source>
</evidence>
<keyword evidence="13" id="KW-0675">Receptor</keyword>
<dbReference type="AlphaFoldDB" id="A0A8T0Q0T8"/>
<reference evidence="23" key="1">
    <citation type="submission" date="2020-05" db="EMBL/GenBank/DDBJ databases">
        <title>WGS assembly of Panicum virgatum.</title>
        <authorList>
            <person name="Lovell J.T."/>
            <person name="Jenkins J."/>
            <person name="Shu S."/>
            <person name="Juenger T.E."/>
            <person name="Schmutz J."/>
        </authorList>
    </citation>
    <scope>NUCLEOTIDE SEQUENCE</scope>
    <source>
        <strain evidence="23">AP13</strain>
    </source>
</reference>
<dbReference type="SUPFAM" id="SSF57414">
    <property type="entry name" value="Hairpin loop containing domain-like"/>
    <property type="match status" value="1"/>
</dbReference>
<evidence type="ECO:0000256" key="1">
    <source>
        <dbReference type="ARBA" id="ARBA00004479"/>
    </source>
</evidence>
<comment type="similarity">
    <text evidence="17">Belongs to the protein kinase superfamily. Ser/Thr protein kinase family.</text>
</comment>
<dbReference type="Pfam" id="PF00069">
    <property type="entry name" value="Pkinase"/>
    <property type="match status" value="1"/>
</dbReference>
<dbReference type="Gene3D" id="2.90.10.10">
    <property type="entry name" value="Bulb-type lectin domain"/>
    <property type="match status" value="1"/>
</dbReference>
<dbReference type="SUPFAM" id="SSF56112">
    <property type="entry name" value="Protein kinase-like (PK-like)"/>
    <property type="match status" value="1"/>
</dbReference>
<dbReference type="SMART" id="SM00473">
    <property type="entry name" value="PAN_AP"/>
    <property type="match status" value="1"/>
</dbReference>
<dbReference type="PROSITE" id="PS00108">
    <property type="entry name" value="PROTEIN_KINASE_ST"/>
    <property type="match status" value="1"/>
</dbReference>
<keyword evidence="9 17" id="KW-0067">ATP-binding</keyword>
<keyword evidence="14" id="KW-0325">Glycoprotein</keyword>
<comment type="catalytic activity">
    <reaction evidence="15 17">
        <text>L-threonyl-[protein] + ATP = O-phospho-L-threonyl-[protein] + ADP + H(+)</text>
        <dbReference type="Rhea" id="RHEA:46608"/>
        <dbReference type="Rhea" id="RHEA-COMP:11060"/>
        <dbReference type="Rhea" id="RHEA-COMP:11605"/>
        <dbReference type="ChEBI" id="CHEBI:15378"/>
        <dbReference type="ChEBI" id="CHEBI:30013"/>
        <dbReference type="ChEBI" id="CHEBI:30616"/>
        <dbReference type="ChEBI" id="CHEBI:61977"/>
        <dbReference type="ChEBI" id="CHEBI:456216"/>
        <dbReference type="EC" id="2.7.11.1"/>
    </reaction>
</comment>
<dbReference type="Pfam" id="PF01453">
    <property type="entry name" value="B_lectin"/>
    <property type="match status" value="1"/>
</dbReference>
<evidence type="ECO:0000256" key="11">
    <source>
        <dbReference type="ARBA" id="ARBA00023136"/>
    </source>
</evidence>
<dbReference type="PROSITE" id="PS50948">
    <property type="entry name" value="PAN"/>
    <property type="match status" value="1"/>
</dbReference>
<evidence type="ECO:0000256" key="18">
    <source>
        <dbReference type="PROSITE-ProRule" id="PRU10141"/>
    </source>
</evidence>
<dbReference type="FunFam" id="2.90.10.10:FF:000002">
    <property type="entry name" value="Serine/threonine-protein kinase"/>
    <property type="match status" value="1"/>
</dbReference>
<comment type="subcellular location">
    <subcellularLocation>
        <location evidence="1">Membrane</location>
        <topology evidence="1">Single-pass type I membrane protein</topology>
    </subcellularLocation>
</comment>
<dbReference type="SMART" id="SM00220">
    <property type="entry name" value="S_TKc"/>
    <property type="match status" value="1"/>
</dbReference>
<dbReference type="CDD" id="cd14066">
    <property type="entry name" value="STKc_IRAK"/>
    <property type="match status" value="1"/>
</dbReference>
<dbReference type="InterPro" id="IPR001480">
    <property type="entry name" value="Bulb-type_lectin_dom"/>
</dbReference>
<dbReference type="InterPro" id="IPR003609">
    <property type="entry name" value="Pan_app"/>
</dbReference>
<dbReference type="EMBL" id="CM029050">
    <property type="protein sequence ID" value="KAG2566192.1"/>
    <property type="molecule type" value="Genomic_DNA"/>
</dbReference>
<keyword evidence="24" id="KW-1185">Reference proteome</keyword>
<evidence type="ECO:0000256" key="15">
    <source>
        <dbReference type="ARBA" id="ARBA00047899"/>
    </source>
</evidence>
<evidence type="ECO:0000256" key="10">
    <source>
        <dbReference type="ARBA" id="ARBA00022989"/>
    </source>
</evidence>
<dbReference type="FunFam" id="3.30.200.20:FF:000250">
    <property type="entry name" value="Serine/threonine-protein kinase"/>
    <property type="match status" value="1"/>
</dbReference>
<dbReference type="InterPro" id="IPR000719">
    <property type="entry name" value="Prot_kinase_dom"/>
</dbReference>
<evidence type="ECO:0000259" key="22">
    <source>
        <dbReference type="PROSITE" id="PS50948"/>
    </source>
</evidence>
<dbReference type="CDD" id="cd01098">
    <property type="entry name" value="PAN_AP_plant"/>
    <property type="match status" value="1"/>
</dbReference>
<dbReference type="Pfam" id="PF00954">
    <property type="entry name" value="S_locus_glycop"/>
    <property type="match status" value="1"/>
</dbReference>
<evidence type="ECO:0000259" key="21">
    <source>
        <dbReference type="PROSITE" id="PS50927"/>
    </source>
</evidence>
<keyword evidence="7 17" id="KW-0547">Nucleotide-binding</keyword>
<evidence type="ECO:0000256" key="16">
    <source>
        <dbReference type="ARBA" id="ARBA00048679"/>
    </source>
</evidence>
<name>A0A8T0Q0T8_PANVG</name>
<dbReference type="PROSITE" id="PS00107">
    <property type="entry name" value="PROTEIN_KINASE_ATP"/>
    <property type="match status" value="1"/>
</dbReference>
<dbReference type="Gene3D" id="3.30.200.20">
    <property type="entry name" value="Phosphorylase Kinase, domain 1"/>
    <property type="match status" value="1"/>
</dbReference>
<dbReference type="InterPro" id="IPR017441">
    <property type="entry name" value="Protein_kinase_ATP_BS"/>
</dbReference>
<evidence type="ECO:0000256" key="6">
    <source>
        <dbReference type="ARBA" id="ARBA00022729"/>
    </source>
</evidence>
<protein>
    <recommendedName>
        <fullName evidence="17">Receptor-like serine/threonine-protein kinase</fullName>
        <ecNumber evidence="17">2.7.11.1</ecNumber>
    </recommendedName>
</protein>
<evidence type="ECO:0000256" key="9">
    <source>
        <dbReference type="ARBA" id="ARBA00022840"/>
    </source>
</evidence>
<dbReference type="PANTHER" id="PTHR47974:SF19">
    <property type="entry name" value="RECEPTOR-LIKE SERINE_THREONINE-PROTEIN KINASE"/>
    <property type="match status" value="1"/>
</dbReference>
<dbReference type="GO" id="GO:0051707">
    <property type="term" value="P:response to other organism"/>
    <property type="evidence" value="ECO:0007669"/>
    <property type="project" value="UniProtKB-ARBA"/>
</dbReference>
<keyword evidence="11" id="KW-0472">Membrane</keyword>
<feature type="domain" description="Protein kinase" evidence="20">
    <location>
        <begin position="468"/>
        <end position="741"/>
    </location>
</feature>
<keyword evidence="12" id="KW-1015">Disulfide bond</keyword>
<dbReference type="EC" id="2.7.11.1" evidence="17"/>
<proteinExistence type="inferred from homology"/>
<feature type="signal peptide" evidence="19">
    <location>
        <begin position="1"/>
        <end position="18"/>
    </location>
</feature>